<protein>
    <submittedName>
        <fullName evidence="2">Uncharacterized protein</fullName>
    </submittedName>
</protein>
<keyword evidence="1" id="KW-0812">Transmembrane</keyword>
<dbReference type="RefSeq" id="WP_093500138.1">
    <property type="nucleotide sequence ID" value="NZ_BSSG01000001.1"/>
</dbReference>
<keyword evidence="1" id="KW-1133">Transmembrane helix</keyword>
<evidence type="ECO:0000313" key="3">
    <source>
        <dbReference type="Proteomes" id="UP000243950"/>
    </source>
</evidence>
<proteinExistence type="predicted"/>
<gene>
    <name evidence="2" type="ORF">SAMN05216372_101212</name>
</gene>
<keyword evidence="1" id="KW-0472">Membrane</keyword>
<feature type="transmembrane region" description="Helical" evidence="1">
    <location>
        <begin position="48"/>
        <end position="67"/>
    </location>
</feature>
<evidence type="ECO:0000313" key="2">
    <source>
        <dbReference type="EMBL" id="SFD33614.1"/>
    </source>
</evidence>
<organism evidence="2 3">
    <name type="scientific">Pseudomonas straminea</name>
    <dbReference type="NCBI Taxonomy" id="47882"/>
    <lineage>
        <taxon>Bacteria</taxon>
        <taxon>Pseudomonadati</taxon>
        <taxon>Pseudomonadota</taxon>
        <taxon>Gammaproteobacteria</taxon>
        <taxon>Pseudomonadales</taxon>
        <taxon>Pseudomonadaceae</taxon>
        <taxon>Phytopseudomonas</taxon>
    </lineage>
</organism>
<dbReference type="EMBL" id="FOMO01000001">
    <property type="protein sequence ID" value="SFD33614.1"/>
    <property type="molecule type" value="Genomic_DNA"/>
</dbReference>
<sequence>MNQPLSTRFSDDGVMYPRGAQRDAVIAELTQVIERVPEQMEFTNTRRYWVLGPVLTLGALGILWSGFSFGKTGLVICGGFMTLFFMLLTWQHRNAGREVFMRLTRRELHHTALSGPVDLTKVVDVFVKDEGLLTLQKLTLSDTASLPTHRPVSVLFGNQAMALKKPQPHVRINSAGVVTGGSKLDIDDLHALLTAYVQAALAQQQLDALKQHG</sequence>
<reference evidence="3" key="1">
    <citation type="submission" date="2016-10" db="EMBL/GenBank/DDBJ databases">
        <authorList>
            <person name="Varghese N."/>
            <person name="Submissions S."/>
        </authorList>
    </citation>
    <scope>NUCLEOTIDE SEQUENCE [LARGE SCALE GENOMIC DNA]</scope>
    <source>
        <strain evidence="3">JCM 2783</strain>
    </source>
</reference>
<accession>A0A1I1RH00</accession>
<feature type="transmembrane region" description="Helical" evidence="1">
    <location>
        <begin position="73"/>
        <end position="90"/>
    </location>
</feature>
<dbReference type="AlphaFoldDB" id="A0A1I1RH00"/>
<name>A0A1I1RH00_PSEOC</name>
<evidence type="ECO:0000256" key="1">
    <source>
        <dbReference type="SAM" id="Phobius"/>
    </source>
</evidence>
<dbReference type="Proteomes" id="UP000243950">
    <property type="component" value="Unassembled WGS sequence"/>
</dbReference>
<keyword evidence="3" id="KW-1185">Reference proteome</keyword>